<reference evidence="2 3" key="1">
    <citation type="submission" date="2020-03" db="EMBL/GenBank/DDBJ databases">
        <title>Genomic Encyclopedia of Type Strains, Phase IV (KMG-IV): sequencing the most valuable type-strain genomes for metagenomic binning, comparative biology and taxonomic classification.</title>
        <authorList>
            <person name="Goeker M."/>
        </authorList>
    </citation>
    <scope>NUCLEOTIDE SEQUENCE [LARGE SCALE GENOMIC DNA]</scope>
    <source>
        <strain evidence="2 3">DSM 105722</strain>
    </source>
</reference>
<evidence type="ECO:0000256" key="1">
    <source>
        <dbReference type="SAM" id="MobiDB-lite"/>
    </source>
</evidence>
<accession>A0A7X5YJH9</accession>
<evidence type="ECO:0000313" key="3">
    <source>
        <dbReference type="Proteomes" id="UP000576368"/>
    </source>
</evidence>
<sequence>MELYFPGELRNKMKEIPGDGQVNLEEGKESMEN</sequence>
<comment type="caution">
    <text evidence="2">The sequence shown here is derived from an EMBL/GenBank/DDBJ whole genome shotgun (WGS) entry which is preliminary data.</text>
</comment>
<protein>
    <submittedName>
        <fullName evidence="2">Uncharacterized protein</fullName>
    </submittedName>
</protein>
<feature type="region of interest" description="Disordered" evidence="1">
    <location>
        <begin position="14"/>
        <end position="33"/>
    </location>
</feature>
<dbReference type="Proteomes" id="UP000576368">
    <property type="component" value="Unassembled WGS sequence"/>
</dbReference>
<evidence type="ECO:0000313" key="2">
    <source>
        <dbReference type="EMBL" id="NJC20792.1"/>
    </source>
</evidence>
<name>A0A7X5YJH9_9BACT</name>
<organism evidence="2 3">
    <name type="scientific">Butyricimonas paravirosa</name>
    <dbReference type="NCBI Taxonomy" id="1472417"/>
    <lineage>
        <taxon>Bacteria</taxon>
        <taxon>Pseudomonadati</taxon>
        <taxon>Bacteroidota</taxon>
        <taxon>Bacteroidia</taxon>
        <taxon>Bacteroidales</taxon>
        <taxon>Odoribacteraceae</taxon>
        <taxon>Butyricimonas</taxon>
    </lineage>
</organism>
<dbReference type="AlphaFoldDB" id="A0A7X5YJH9"/>
<dbReference type="EMBL" id="JAATLI010000023">
    <property type="protein sequence ID" value="NJC20792.1"/>
    <property type="molecule type" value="Genomic_DNA"/>
</dbReference>
<gene>
    <name evidence="2" type="ORF">GGR15_004455</name>
</gene>
<proteinExistence type="predicted"/>